<evidence type="ECO:0000256" key="1">
    <source>
        <dbReference type="SAM" id="Phobius"/>
    </source>
</evidence>
<protein>
    <submittedName>
        <fullName evidence="2">Uncharacterized protein</fullName>
    </submittedName>
</protein>
<reference evidence="2 3" key="1">
    <citation type="submission" date="2018-06" db="EMBL/GenBank/DDBJ databases">
        <title>Genomic Encyclopedia of Type Strains, Phase III (KMG-III): the genomes of soil and plant-associated and newly described type strains.</title>
        <authorList>
            <person name="Whitman W."/>
        </authorList>
    </citation>
    <scope>NUCLEOTIDE SEQUENCE [LARGE SCALE GENOMIC DNA]</scope>
    <source>
        <strain evidence="2 3">CGMCC 4.7090</strain>
    </source>
</reference>
<keyword evidence="3" id="KW-1185">Reference proteome</keyword>
<feature type="transmembrane region" description="Helical" evidence="1">
    <location>
        <begin position="63"/>
        <end position="80"/>
    </location>
</feature>
<dbReference type="Proteomes" id="UP000249341">
    <property type="component" value="Unassembled WGS sequence"/>
</dbReference>
<name>A0A327YYB8_9ACTN</name>
<accession>A0A327YYB8</accession>
<feature type="transmembrane region" description="Helical" evidence="1">
    <location>
        <begin position="34"/>
        <end position="56"/>
    </location>
</feature>
<feature type="transmembrane region" description="Helical" evidence="1">
    <location>
        <begin position="92"/>
        <end position="111"/>
    </location>
</feature>
<proteinExistence type="predicted"/>
<dbReference type="RefSeq" id="WP_146617090.1">
    <property type="nucleotide sequence ID" value="NZ_JACHWI010000001.1"/>
</dbReference>
<comment type="caution">
    <text evidence="2">The sequence shown here is derived from an EMBL/GenBank/DDBJ whole genome shotgun (WGS) entry which is preliminary data.</text>
</comment>
<sequence length="242" mass="25483">MRGVVGAVAAFGLLSIFVPGPAKSALWLINDVGTFALVALPVLVSIAATIMGLAAVWNSLGRWSGTLINALYLFILGKLLRTFEQGLLVDAGGAVLCIIIACVVAWLALLVEESRPEPSNAPQGGDSLGTGKPHMPQVSSIAASAAVPSSIPFATDIASPSPKVRRATVILSGRSYVADFSKYEPLETGVKICRLTGTRTALGSVLYFRDIDRFMAVGSPSMERIPSHELAAAFEPLLHRLK</sequence>
<organism evidence="2 3">
    <name type="scientific">Actinoplanes lutulentus</name>
    <dbReference type="NCBI Taxonomy" id="1287878"/>
    <lineage>
        <taxon>Bacteria</taxon>
        <taxon>Bacillati</taxon>
        <taxon>Actinomycetota</taxon>
        <taxon>Actinomycetes</taxon>
        <taxon>Micromonosporales</taxon>
        <taxon>Micromonosporaceae</taxon>
        <taxon>Actinoplanes</taxon>
    </lineage>
</organism>
<dbReference type="AlphaFoldDB" id="A0A327YYB8"/>
<keyword evidence="1" id="KW-1133">Transmembrane helix</keyword>
<evidence type="ECO:0000313" key="3">
    <source>
        <dbReference type="Proteomes" id="UP000249341"/>
    </source>
</evidence>
<keyword evidence="1" id="KW-0812">Transmembrane</keyword>
<dbReference type="EMBL" id="QLMJ01000030">
    <property type="protein sequence ID" value="RAK25797.1"/>
    <property type="molecule type" value="Genomic_DNA"/>
</dbReference>
<evidence type="ECO:0000313" key="2">
    <source>
        <dbReference type="EMBL" id="RAK25797.1"/>
    </source>
</evidence>
<keyword evidence="1" id="KW-0472">Membrane</keyword>
<gene>
    <name evidence="2" type="ORF">B0I29_1305</name>
</gene>